<dbReference type="InterPro" id="IPR020084">
    <property type="entry name" value="NUDIX_hydrolase_CS"/>
</dbReference>
<comment type="caution">
    <text evidence="3">The sequence shown here is derived from an EMBL/GenBank/DDBJ whole genome shotgun (WGS) entry which is preliminary data.</text>
</comment>
<dbReference type="PANTHER" id="PTHR10885:SF0">
    <property type="entry name" value="ISOPENTENYL-DIPHOSPHATE DELTA-ISOMERASE"/>
    <property type="match status" value="1"/>
</dbReference>
<keyword evidence="4" id="KW-1185">Reference proteome</keyword>
<dbReference type="PROSITE" id="PS00893">
    <property type="entry name" value="NUDIX_BOX"/>
    <property type="match status" value="1"/>
</dbReference>
<evidence type="ECO:0000256" key="1">
    <source>
        <dbReference type="ARBA" id="ARBA00022801"/>
    </source>
</evidence>
<keyword evidence="1 3" id="KW-0378">Hydrolase</keyword>
<evidence type="ECO:0000259" key="2">
    <source>
        <dbReference type="PROSITE" id="PS51462"/>
    </source>
</evidence>
<dbReference type="CDD" id="cd04692">
    <property type="entry name" value="NUDIX_Hydrolase"/>
    <property type="match status" value="1"/>
</dbReference>
<dbReference type="InterPro" id="IPR015797">
    <property type="entry name" value="NUDIX_hydrolase-like_dom_sf"/>
</dbReference>
<organism evidence="3 4">
    <name type="scientific">Listeria floridensis FSL S10-1187</name>
    <dbReference type="NCBI Taxonomy" id="1265817"/>
    <lineage>
        <taxon>Bacteria</taxon>
        <taxon>Bacillati</taxon>
        <taxon>Bacillota</taxon>
        <taxon>Bacilli</taxon>
        <taxon>Bacillales</taxon>
        <taxon>Listeriaceae</taxon>
        <taxon>Listeria</taxon>
    </lineage>
</organism>
<dbReference type="Proteomes" id="UP000019249">
    <property type="component" value="Unassembled WGS sequence"/>
</dbReference>
<dbReference type="RefSeq" id="WP_051993476.1">
    <property type="nucleotide sequence ID" value="NZ_AODF01000006.1"/>
</dbReference>
<dbReference type="Gene3D" id="3.90.79.10">
    <property type="entry name" value="Nucleoside Triphosphate Pyrophosphohydrolase"/>
    <property type="match status" value="1"/>
</dbReference>
<reference evidence="3 4" key="1">
    <citation type="journal article" date="2014" name="Int. J. Syst. Evol. Microbiol.">
        <title>Listeria floridensis sp. nov., Listeria aquatica sp. nov., Listeria cornellensis sp. nov., Listeria riparia sp. nov. and Listeria grandensis sp. nov., from agricultural and natural environments.</title>
        <authorList>
            <person name="den Bakker H.C."/>
            <person name="Warchocki S."/>
            <person name="Wright E.M."/>
            <person name="Allred A.F."/>
            <person name="Ahlstrom C."/>
            <person name="Manuel C.S."/>
            <person name="Stasiewicz M.J."/>
            <person name="Burrell A."/>
            <person name="Roof S."/>
            <person name="Strawn L."/>
            <person name="Fortes E.D."/>
            <person name="Nightingale K.K."/>
            <person name="Kephart D."/>
            <person name="Wiedmann M."/>
        </authorList>
    </citation>
    <scope>NUCLEOTIDE SEQUENCE [LARGE SCALE GENOMIC DNA]</scope>
    <source>
        <strain evidence="3 4">FSL S10-1187</strain>
    </source>
</reference>
<name>A0ABP3B057_9LIST</name>
<dbReference type="GO" id="GO:0016787">
    <property type="term" value="F:hydrolase activity"/>
    <property type="evidence" value="ECO:0007669"/>
    <property type="project" value="UniProtKB-KW"/>
</dbReference>
<dbReference type="PANTHER" id="PTHR10885">
    <property type="entry name" value="ISOPENTENYL-DIPHOSPHATE DELTA-ISOMERASE"/>
    <property type="match status" value="1"/>
</dbReference>
<feature type="domain" description="Nudix hydrolase" evidence="2">
    <location>
        <begin position="28"/>
        <end position="166"/>
    </location>
</feature>
<dbReference type="SUPFAM" id="SSF55811">
    <property type="entry name" value="Nudix"/>
    <property type="match status" value="1"/>
</dbReference>
<evidence type="ECO:0000313" key="3">
    <source>
        <dbReference type="EMBL" id="EUJ33221.1"/>
    </source>
</evidence>
<accession>A0ABP3B057</accession>
<dbReference type="EMBL" id="AODF01000006">
    <property type="protein sequence ID" value="EUJ33221.1"/>
    <property type="molecule type" value="Genomic_DNA"/>
</dbReference>
<gene>
    <name evidence="3" type="ORF">MFLO_03725</name>
</gene>
<dbReference type="Pfam" id="PF00293">
    <property type="entry name" value="NUDIX"/>
    <property type="match status" value="1"/>
</dbReference>
<protein>
    <submittedName>
        <fullName evidence="3">Hydrolase</fullName>
    </submittedName>
</protein>
<dbReference type="InterPro" id="IPR000086">
    <property type="entry name" value="NUDIX_hydrolase_dom"/>
</dbReference>
<dbReference type="PROSITE" id="PS51462">
    <property type="entry name" value="NUDIX"/>
    <property type="match status" value="1"/>
</dbReference>
<proteinExistence type="predicted"/>
<sequence length="197" mass="23125">MKEQLNIINDHMEVIAVKDRNEAHRKGLLHETVHVWFYVRHAGEIFLLFQQRSFKKTDFAGLYDITVAGHIDASETRDEAVLREIEEEIGLKLSLEQLDYSGHVPSYYEEPGFIDHELCAIYFTEFKWNQMLKLGPEVERLIVLNEREMEAWRNNQISSGYELGRRSKNTFPIEPSEFCPHTGNYRDFVVNYIAGKK</sequence>
<evidence type="ECO:0000313" key="4">
    <source>
        <dbReference type="Proteomes" id="UP000019249"/>
    </source>
</evidence>